<evidence type="ECO:0000313" key="2">
    <source>
        <dbReference type="EMBL" id="MBK1879612.1"/>
    </source>
</evidence>
<dbReference type="SUPFAM" id="SSF55811">
    <property type="entry name" value="Nudix"/>
    <property type="match status" value="1"/>
</dbReference>
<protein>
    <submittedName>
        <fullName evidence="2">NUDIX hydrolase</fullName>
    </submittedName>
</protein>
<comment type="caution">
    <text evidence="2">The sequence shown here is derived from an EMBL/GenBank/DDBJ whole genome shotgun (WGS) entry which is preliminary data.</text>
</comment>
<gene>
    <name evidence="2" type="ORF">JIN87_22190</name>
</gene>
<dbReference type="InterPro" id="IPR000086">
    <property type="entry name" value="NUDIX_hydrolase_dom"/>
</dbReference>
<dbReference type="InterPro" id="IPR015797">
    <property type="entry name" value="NUDIX_hydrolase-like_dom_sf"/>
</dbReference>
<dbReference type="AlphaFoldDB" id="A0A934S4H1"/>
<dbReference type="RefSeq" id="WP_200357825.1">
    <property type="nucleotide sequence ID" value="NZ_JAENIL010000052.1"/>
</dbReference>
<evidence type="ECO:0000313" key="3">
    <source>
        <dbReference type="Proteomes" id="UP000617628"/>
    </source>
</evidence>
<dbReference type="Proteomes" id="UP000617628">
    <property type="component" value="Unassembled WGS sequence"/>
</dbReference>
<organism evidence="2 3">
    <name type="scientific">Pelagicoccus mobilis</name>
    <dbReference type="NCBI Taxonomy" id="415221"/>
    <lineage>
        <taxon>Bacteria</taxon>
        <taxon>Pseudomonadati</taxon>
        <taxon>Verrucomicrobiota</taxon>
        <taxon>Opitutia</taxon>
        <taxon>Puniceicoccales</taxon>
        <taxon>Pelagicoccaceae</taxon>
        <taxon>Pelagicoccus</taxon>
    </lineage>
</organism>
<evidence type="ECO:0000259" key="1">
    <source>
        <dbReference type="PROSITE" id="PS51462"/>
    </source>
</evidence>
<dbReference type="CDD" id="cd03674">
    <property type="entry name" value="NUDIX_Hydrolase"/>
    <property type="match status" value="1"/>
</dbReference>
<keyword evidence="2" id="KW-0378">Hydrolase</keyword>
<dbReference type="PROSITE" id="PS51462">
    <property type="entry name" value="NUDIX"/>
    <property type="match status" value="1"/>
</dbReference>
<proteinExistence type="predicted"/>
<accession>A0A934S4H1</accession>
<reference evidence="2" key="1">
    <citation type="submission" date="2021-01" db="EMBL/GenBank/DDBJ databases">
        <title>Modified the classification status of verrucomicrobia.</title>
        <authorList>
            <person name="Feng X."/>
        </authorList>
    </citation>
    <scope>NUCLEOTIDE SEQUENCE</scope>
    <source>
        <strain evidence="2">KCTC 13126</strain>
    </source>
</reference>
<dbReference type="EMBL" id="JAENIL010000052">
    <property type="protein sequence ID" value="MBK1879612.1"/>
    <property type="molecule type" value="Genomic_DNA"/>
</dbReference>
<name>A0A934S4H1_9BACT</name>
<dbReference type="GO" id="GO:0016787">
    <property type="term" value="F:hydrolase activity"/>
    <property type="evidence" value="ECO:0007669"/>
    <property type="project" value="UniProtKB-KW"/>
</dbReference>
<dbReference type="Gene3D" id="3.90.79.10">
    <property type="entry name" value="Nucleoside Triphosphate Pyrophosphohydrolase"/>
    <property type="match status" value="1"/>
</dbReference>
<dbReference type="Pfam" id="PF00293">
    <property type="entry name" value="NUDIX"/>
    <property type="match status" value="1"/>
</dbReference>
<feature type="domain" description="Nudix hydrolase" evidence="1">
    <location>
        <begin position="44"/>
        <end position="184"/>
    </location>
</feature>
<sequence>MKRKALIELLEGYAARWPGESETCERFLEFVRRNEDCFERSLQEGHVTGSAWLVNRAGTHVLLTHHRKLGAWFQLGGHADGESDVSRVALQEALEESGLSELSLLDEAIFDIDIHLIPARKADPDHYHFDVRFVVQATGSEAFQVSEESLDLAWVEIDSISDFTEEVSMLRMAGKWKGRLKLESV</sequence>
<keyword evidence="3" id="KW-1185">Reference proteome</keyword>